<evidence type="ECO:0000259" key="3">
    <source>
        <dbReference type="Pfam" id="PF16537"/>
    </source>
</evidence>
<reference evidence="6" key="2">
    <citation type="submission" date="2017-05" db="EMBL/GenBank/DDBJ databases">
        <title>Whole genome sequence of fish pathogenic bacteria, Photobacterium damselae subsp. piscicida, strain 91-197, isolated from hybrid striped bass (Morone sp.) in USA.</title>
        <authorList>
            <person name="Teru Y."/>
            <person name="Hikima J."/>
            <person name="Kono T."/>
            <person name="Sakai M."/>
            <person name="Takano T."/>
            <person name="Hawke J.P."/>
            <person name="Takeyama H."/>
            <person name="Aoki T."/>
        </authorList>
    </citation>
    <scope>NUCLEOTIDE SEQUENCE [LARGE SCALE GENOMIC DNA]</scope>
    <source>
        <strain evidence="6">91-197</strain>
    </source>
</reference>
<dbReference type="AlphaFoldDB" id="A0A1Q9GYP7"/>
<feature type="compositionally biased region" description="Basic and acidic residues" evidence="1">
    <location>
        <begin position="205"/>
        <end position="214"/>
    </location>
</feature>
<keyword evidence="2" id="KW-1133">Transmembrane helix</keyword>
<name>A0A1Q9GYP7_PHODP</name>
<sequence length="301" mass="33060">MSNILTAIKESEKERQNHANASVSPIIHPMKTIKDQRKTKGSWLVPVLIAVVPAACIVGYKMYVQQSYVVTTPALVSPTSSNISHEVSPSSEVALVAKHKSEPVRVNKDIEFLSYPVFTTEPLPQGHSDYYAPPAEISAPAKPDMYAGNYDEGGMADYDSHLSEPVKTAPQDPYQLDTLDFSGVDPKLAQQLKSAIAATDGQTFSDKELDRTDSEQGSETNSKVIPIADLPASVQNKLPSMNFQQHIYSSTPQNRWVKVNGQERHEGDTIASGVVLKKIEQRDVILGFDGYDISMPSLSEW</sequence>
<evidence type="ECO:0000313" key="4">
    <source>
        <dbReference type="EMBL" id="BAX51840.1"/>
    </source>
</evidence>
<keyword evidence="2" id="KW-0472">Membrane</keyword>
<evidence type="ECO:0000256" key="2">
    <source>
        <dbReference type="SAM" id="Phobius"/>
    </source>
</evidence>
<feature type="domain" description="Type II secretion system protein GspB C-terminal" evidence="3">
    <location>
        <begin position="238"/>
        <end position="296"/>
    </location>
</feature>
<proteinExistence type="predicted"/>
<dbReference type="Proteomes" id="UP000218676">
    <property type="component" value="Chromosome 1"/>
</dbReference>
<protein>
    <submittedName>
        <fullName evidence="5">General secretion pathway protein GspB</fullName>
    </submittedName>
</protein>
<organism evidence="4 6">
    <name type="scientific">Photobacterium damsela subsp. piscicida</name>
    <name type="common">Pasteurella piscicida</name>
    <dbReference type="NCBI Taxonomy" id="38294"/>
    <lineage>
        <taxon>Bacteria</taxon>
        <taxon>Pseudomonadati</taxon>
        <taxon>Pseudomonadota</taxon>
        <taxon>Gammaproteobacteria</taxon>
        <taxon>Vibrionales</taxon>
        <taxon>Vibrionaceae</taxon>
        <taxon>Photobacterium</taxon>
    </lineage>
</organism>
<dbReference type="EMBL" id="CP061854">
    <property type="protein sequence ID" value="QOD56194.1"/>
    <property type="molecule type" value="Genomic_DNA"/>
</dbReference>
<feature type="region of interest" description="Disordered" evidence="1">
    <location>
        <begin position="203"/>
        <end position="222"/>
    </location>
</feature>
<dbReference type="GO" id="GO:0015627">
    <property type="term" value="C:type II protein secretion system complex"/>
    <property type="evidence" value="ECO:0007669"/>
    <property type="project" value="InterPro"/>
</dbReference>
<reference evidence="4" key="1">
    <citation type="journal article" date="2017" name="Genome Announc.">
        <title>Whole-Genome Sequence of Photobacterium damselae subsp. piscicida Strain 91-197, Isolated from Hybrid Striped Bass (Morone sp.) in the United States.</title>
        <authorList>
            <person name="Teru Y."/>
            <person name="Hikima J."/>
            <person name="Kono T."/>
            <person name="Sakai M."/>
            <person name="Takano T."/>
            <person name="Hawke J.P."/>
            <person name="Takeyama H."/>
            <person name="Aoki T."/>
        </authorList>
    </citation>
    <scope>NUCLEOTIDE SEQUENCE</scope>
    <source>
        <strain evidence="4">91-197</strain>
    </source>
</reference>
<evidence type="ECO:0000313" key="5">
    <source>
        <dbReference type="EMBL" id="QOD56194.1"/>
    </source>
</evidence>
<evidence type="ECO:0000313" key="6">
    <source>
        <dbReference type="Proteomes" id="UP000218676"/>
    </source>
</evidence>
<gene>
    <name evidence="5" type="ORF">IC627_13365</name>
    <name evidence="4" type="ORF">PDPUS_1_00465</name>
</gene>
<evidence type="ECO:0000313" key="7">
    <source>
        <dbReference type="Proteomes" id="UP000516656"/>
    </source>
</evidence>
<feature type="transmembrane region" description="Helical" evidence="2">
    <location>
        <begin position="43"/>
        <end position="63"/>
    </location>
</feature>
<reference evidence="5 7" key="3">
    <citation type="submission" date="2020-09" db="EMBL/GenBank/DDBJ databases">
        <title>Complete, closed and curated genome sequences of Photobacterium damselae subsp. piscicida isolates from Australia indicate localised evolution and additional plasmid-borne pathogenicity mechanisms.</title>
        <authorList>
            <person name="Baseggio L."/>
            <person name="Silayeva O."/>
            <person name="Buller N."/>
            <person name="Landos M."/>
            <person name="Engelstaedter J."/>
            <person name="Barnes A.C."/>
        </authorList>
    </citation>
    <scope>NUCLEOTIDE SEQUENCE [LARGE SCALE GENOMIC DNA]</scope>
    <source>
        <strain evidence="5 7">AS-16-0540-1</strain>
    </source>
</reference>
<dbReference type="Pfam" id="PF16537">
    <property type="entry name" value="T2SSB"/>
    <property type="match status" value="1"/>
</dbReference>
<dbReference type="EMBL" id="AP018045">
    <property type="protein sequence ID" value="BAX51840.1"/>
    <property type="molecule type" value="Genomic_DNA"/>
</dbReference>
<keyword evidence="2" id="KW-0812">Transmembrane</keyword>
<dbReference type="RefSeq" id="WP_044176818.1">
    <property type="nucleotide sequence ID" value="NZ_AP018045.1"/>
</dbReference>
<evidence type="ECO:0000256" key="1">
    <source>
        <dbReference type="SAM" id="MobiDB-lite"/>
    </source>
</evidence>
<accession>A0A1Q9GYP7</accession>
<dbReference type="InterPro" id="IPR032389">
    <property type="entry name" value="GspB_C"/>
</dbReference>
<dbReference type="Proteomes" id="UP000516656">
    <property type="component" value="Chromosome 1"/>
</dbReference>